<dbReference type="InterPro" id="IPR032466">
    <property type="entry name" value="Metal_Hydrolase"/>
</dbReference>
<dbReference type="GO" id="GO:0008448">
    <property type="term" value="F:N-acetylglucosamine-6-phosphate deacetylase activity"/>
    <property type="evidence" value="ECO:0007669"/>
    <property type="project" value="TreeGrafter"/>
</dbReference>
<gene>
    <name evidence="3" type="ORF">D3250_06630</name>
</gene>
<evidence type="ECO:0000256" key="1">
    <source>
        <dbReference type="ARBA" id="ARBA00010716"/>
    </source>
</evidence>
<dbReference type="PANTHER" id="PTHR11113">
    <property type="entry name" value="N-ACETYLGLUCOSAMINE-6-PHOSPHATE DEACETYLASE"/>
    <property type="match status" value="1"/>
</dbReference>
<evidence type="ECO:0000313" key="3">
    <source>
        <dbReference type="EMBL" id="RJN31794.1"/>
    </source>
</evidence>
<reference evidence="3 4" key="1">
    <citation type="submission" date="2018-09" db="EMBL/GenBank/DDBJ databases">
        <title>Nesterenkonia natronophila sp. nov., an alkaliphilic actinobacteriume isolated from a soda lake, and emended description of the genus Nesterenkonia.</title>
        <authorList>
            <person name="Menes R.J."/>
            <person name="Iriarte A."/>
        </authorList>
    </citation>
    <scope>NUCLEOTIDE SEQUENCE [LARGE SCALE GENOMIC DNA]</scope>
    <source>
        <strain evidence="3 4">M8</strain>
    </source>
</reference>
<name>A0A3A4FAH1_9MICC</name>
<dbReference type="Gene3D" id="3.20.20.140">
    <property type="entry name" value="Metal-dependent hydrolases"/>
    <property type="match status" value="1"/>
</dbReference>
<dbReference type="AlphaFoldDB" id="A0A3A4FAH1"/>
<accession>A0A3A4FAH1</accession>
<keyword evidence="4" id="KW-1185">Reference proteome</keyword>
<organism evidence="3 4">
    <name type="scientific">Nesterenkonia natronophila</name>
    <dbReference type="NCBI Taxonomy" id="2174932"/>
    <lineage>
        <taxon>Bacteria</taxon>
        <taxon>Bacillati</taxon>
        <taxon>Actinomycetota</taxon>
        <taxon>Actinomycetes</taxon>
        <taxon>Micrococcales</taxon>
        <taxon>Micrococcaceae</taxon>
        <taxon>Nesterenkonia</taxon>
    </lineage>
</organism>
<comment type="caution">
    <text evidence="3">The sequence shown here is derived from an EMBL/GenBank/DDBJ whole genome shotgun (WGS) entry which is preliminary data.</text>
</comment>
<dbReference type="GO" id="GO:0006046">
    <property type="term" value="P:N-acetylglucosamine catabolic process"/>
    <property type="evidence" value="ECO:0007669"/>
    <property type="project" value="TreeGrafter"/>
</dbReference>
<proteinExistence type="inferred from homology"/>
<protein>
    <submittedName>
        <fullName evidence="3">N-acetylglucosamine-6-phosphate deacetylase</fullName>
    </submittedName>
</protein>
<dbReference type="EMBL" id="QYZP01000002">
    <property type="protein sequence ID" value="RJN31794.1"/>
    <property type="molecule type" value="Genomic_DNA"/>
</dbReference>
<evidence type="ECO:0000313" key="4">
    <source>
        <dbReference type="Proteomes" id="UP000266615"/>
    </source>
</evidence>
<keyword evidence="2" id="KW-0378">Hydrolase</keyword>
<dbReference type="OrthoDB" id="9776488at2"/>
<evidence type="ECO:0000256" key="2">
    <source>
        <dbReference type="ARBA" id="ARBA00022801"/>
    </source>
</evidence>
<dbReference type="SUPFAM" id="SSF51556">
    <property type="entry name" value="Metallo-dependent hydrolases"/>
    <property type="match status" value="1"/>
</dbReference>
<sequence>MSHTGSRAPASMAAEYLDLHTHGAAGHAYDDAAEAHIAQALAVHREHGTSGTLLSLVSAPVEQLAQRLRELREVLAASAVISGVTVYGVHLEGPFLAAARCGAHDSQALSAPTPDAVETLLEAGEGILRQITLAPELPGAKDAVRRFTEAGVSVAVGHTEATYTDAATAFDLGASLVTHAFNAMPGLGHREPGPLGAALEREHVTLEVIADGVHVHPVLVKTLFSAAPGRIALVTDSMAATGLGDGTYQLGGLAVEVQNSVPLLSGTETLAGSTLTMDEAVATVISAGVGHEEAVTAASTTPARVLGLP</sequence>
<dbReference type="Proteomes" id="UP000266615">
    <property type="component" value="Unassembled WGS sequence"/>
</dbReference>
<dbReference type="PANTHER" id="PTHR11113:SF14">
    <property type="entry name" value="N-ACETYLGLUCOSAMINE-6-PHOSPHATE DEACETYLASE"/>
    <property type="match status" value="1"/>
</dbReference>
<comment type="similarity">
    <text evidence="1">Belongs to the metallo-dependent hydrolases superfamily. NagA family.</text>
</comment>